<dbReference type="InterPro" id="IPR036388">
    <property type="entry name" value="WH-like_DNA-bd_sf"/>
</dbReference>
<dbReference type="Proteomes" id="UP000005012">
    <property type="component" value="Chromosome"/>
</dbReference>
<name>A0A140NPS6_PROSM</name>
<dbReference type="GO" id="GO:0003700">
    <property type="term" value="F:DNA-binding transcription factor activity"/>
    <property type="evidence" value="ECO:0007669"/>
    <property type="project" value="InterPro"/>
</dbReference>
<dbReference type="AlphaFoldDB" id="A0A140NPS6"/>
<dbReference type="PANTHER" id="PTHR42756:SF1">
    <property type="entry name" value="TRANSCRIPTIONAL REPRESSOR OF EMRAB OPERON"/>
    <property type="match status" value="1"/>
</dbReference>
<sequence>MRTDQARVFGIISRAAHRYMKWMGEPYGINAIECLMLLHIQQYDESTLEQISRAMVIDKSVTTRGISKFLEQGWVEKKSSLIDKRAYHISLTAVGEQIVEELNDKLNKWNDYLAADLTEQDAEQLFGFLDSLAKNAVDISIKDFPERFTDNQE</sequence>
<gene>
    <name evidence="5" type="ordered locus">S70_10470</name>
</gene>
<dbReference type="Pfam" id="PF12802">
    <property type="entry name" value="MarR_2"/>
    <property type="match status" value="1"/>
</dbReference>
<keyword evidence="3" id="KW-0804">Transcription</keyword>
<proteinExistence type="predicted"/>
<dbReference type="SMART" id="SM00347">
    <property type="entry name" value="HTH_MARR"/>
    <property type="match status" value="1"/>
</dbReference>
<dbReference type="RefSeq" id="WP_004924091.1">
    <property type="nucleotide sequence ID" value="NC_017731.1"/>
</dbReference>
<evidence type="ECO:0000313" key="6">
    <source>
        <dbReference type="Proteomes" id="UP000005012"/>
    </source>
</evidence>
<evidence type="ECO:0000259" key="4">
    <source>
        <dbReference type="PROSITE" id="PS50995"/>
    </source>
</evidence>
<dbReference type="HOGENOM" id="CLU_083287_18_0_6"/>
<keyword evidence="2" id="KW-0238">DNA-binding</keyword>
<dbReference type="InterPro" id="IPR036390">
    <property type="entry name" value="WH_DNA-bd_sf"/>
</dbReference>
<dbReference type="PRINTS" id="PR00598">
    <property type="entry name" value="HTHMARR"/>
</dbReference>
<dbReference type="EMBL" id="CP003488">
    <property type="protein sequence ID" value="AFH93952.1"/>
    <property type="molecule type" value="Genomic_DNA"/>
</dbReference>
<dbReference type="PATRIC" id="fig|1157951.4.peg.2109"/>
<evidence type="ECO:0000313" key="5">
    <source>
        <dbReference type="EMBL" id="AFH93952.1"/>
    </source>
</evidence>
<dbReference type="Gene3D" id="1.10.10.10">
    <property type="entry name" value="Winged helix-like DNA-binding domain superfamily/Winged helix DNA-binding domain"/>
    <property type="match status" value="1"/>
</dbReference>
<dbReference type="PANTHER" id="PTHR42756">
    <property type="entry name" value="TRANSCRIPTIONAL REGULATOR, MARR"/>
    <property type="match status" value="1"/>
</dbReference>
<dbReference type="SUPFAM" id="SSF46785">
    <property type="entry name" value="Winged helix' DNA-binding domain"/>
    <property type="match status" value="1"/>
</dbReference>
<dbReference type="InterPro" id="IPR000835">
    <property type="entry name" value="HTH_MarR-typ"/>
</dbReference>
<dbReference type="PROSITE" id="PS50995">
    <property type="entry name" value="HTH_MARR_2"/>
    <property type="match status" value="1"/>
</dbReference>
<keyword evidence="1" id="KW-0805">Transcription regulation</keyword>
<organism evidence="5 6">
    <name type="scientific">Providencia stuartii (strain MRSN 2154)</name>
    <dbReference type="NCBI Taxonomy" id="1157951"/>
    <lineage>
        <taxon>Bacteria</taxon>
        <taxon>Pseudomonadati</taxon>
        <taxon>Pseudomonadota</taxon>
        <taxon>Gammaproteobacteria</taxon>
        <taxon>Enterobacterales</taxon>
        <taxon>Morganellaceae</taxon>
        <taxon>Providencia</taxon>
    </lineage>
</organism>
<evidence type="ECO:0000256" key="3">
    <source>
        <dbReference type="ARBA" id="ARBA00023163"/>
    </source>
</evidence>
<evidence type="ECO:0000256" key="1">
    <source>
        <dbReference type="ARBA" id="ARBA00023015"/>
    </source>
</evidence>
<reference evidence="5 6" key="1">
    <citation type="journal article" date="2012" name="J. Bacteriol.">
        <title>Complete Genome Sequence of Providencia stuartii Clinical Isolate MRSN 2154.</title>
        <authorList>
            <person name="Clifford R.J."/>
            <person name="Hang J."/>
            <person name="Riley M.C."/>
            <person name="Onmus-Leone F."/>
            <person name="Kuschner R.A."/>
            <person name="Lesho E.P."/>
            <person name="Waterman P.E."/>
        </authorList>
    </citation>
    <scope>NUCLEOTIDE SEQUENCE [LARGE SCALE GENOMIC DNA]</scope>
    <source>
        <strain evidence="5 6">MRSN 2154</strain>
    </source>
</reference>
<dbReference type="OrthoDB" id="6462103at2"/>
<protein>
    <submittedName>
        <fullName evidence="5">Transcriptional regulator TrmB</fullName>
    </submittedName>
</protein>
<reference evidence="6" key="2">
    <citation type="submission" date="2012-04" db="EMBL/GenBank/DDBJ databases">
        <title>Complete genome sequence of Providencia stuartii clinical isolate MRSN 2154.</title>
        <authorList>
            <person name="Clifford R.J."/>
            <person name="Hang J."/>
            <person name="Riley M.C."/>
            <person name="Onmus-Leone F."/>
            <person name="Kuschner R.A."/>
            <person name="Lesho E.P."/>
            <person name="Waterman P.E."/>
        </authorList>
    </citation>
    <scope>NUCLEOTIDE SEQUENCE [LARGE SCALE GENOMIC DNA]</scope>
    <source>
        <strain evidence="6">MRSN 2154</strain>
    </source>
</reference>
<accession>A0A140NPS6</accession>
<evidence type="ECO:0000256" key="2">
    <source>
        <dbReference type="ARBA" id="ARBA00023125"/>
    </source>
</evidence>
<feature type="domain" description="HTH marR-type" evidence="4">
    <location>
        <begin position="5"/>
        <end position="134"/>
    </location>
</feature>
<dbReference type="KEGG" id="psi:S70_10470"/>
<dbReference type="GO" id="GO:0003677">
    <property type="term" value="F:DNA binding"/>
    <property type="evidence" value="ECO:0007669"/>
    <property type="project" value="UniProtKB-KW"/>
</dbReference>
<dbReference type="GeneID" id="93517250"/>